<evidence type="ECO:0000256" key="1">
    <source>
        <dbReference type="SAM" id="MobiDB-lite"/>
    </source>
</evidence>
<feature type="region of interest" description="Disordered" evidence="1">
    <location>
        <begin position="1"/>
        <end position="54"/>
    </location>
</feature>
<dbReference type="OrthoDB" id="409205at2759"/>
<dbReference type="AlphaFoldDB" id="A0A813DRP2"/>
<dbReference type="OMA" id="LEPFWID"/>
<name>A0A813DRP2_POLGL</name>
<comment type="caution">
    <text evidence="2">The sequence shown here is derived from an EMBL/GenBank/DDBJ whole genome shotgun (WGS) entry which is preliminary data.</text>
</comment>
<reference evidence="2" key="1">
    <citation type="submission" date="2021-02" db="EMBL/GenBank/DDBJ databases">
        <authorList>
            <person name="Dougan E. K."/>
            <person name="Rhodes N."/>
            <person name="Thang M."/>
            <person name="Chan C."/>
        </authorList>
    </citation>
    <scope>NUCLEOTIDE SEQUENCE</scope>
</reference>
<organism evidence="2 3">
    <name type="scientific">Polarella glacialis</name>
    <name type="common">Dinoflagellate</name>
    <dbReference type="NCBI Taxonomy" id="89957"/>
    <lineage>
        <taxon>Eukaryota</taxon>
        <taxon>Sar</taxon>
        <taxon>Alveolata</taxon>
        <taxon>Dinophyceae</taxon>
        <taxon>Suessiales</taxon>
        <taxon>Suessiaceae</taxon>
        <taxon>Polarella</taxon>
    </lineage>
</organism>
<proteinExistence type="predicted"/>
<feature type="compositionally biased region" description="Low complexity" evidence="1">
    <location>
        <begin position="10"/>
        <end position="20"/>
    </location>
</feature>
<gene>
    <name evidence="2" type="ORF">PGLA1383_LOCUS7797</name>
</gene>
<feature type="compositionally biased region" description="Low complexity" evidence="1">
    <location>
        <begin position="35"/>
        <end position="54"/>
    </location>
</feature>
<sequence length="312" mass="33255">MGKKKEKAAKVSAEARAAAVTEDKVKVSKKRKLPKAATASEAPAPAPAPGAVVKGPPEVVAEEDVNEMPEDAYRAAAVVFFTRDASGSVATVLVAVEERKISAAQFGLDQKGKVTLPVVVFPQGRKEKKDKNDAVETAKREYIEETLDYGGLSKFLDFADFGGAESGEEAEEATTKRASGGDGVISSIWTGSGNLALYFPPAGMTVLFCEVPAAEAYLGGEQPAEKRRKQQETAAELAARPVPSATYHVGKVGHLEPFWIDAAHLRQVADSPDRAPKLLLQGKECRFFPTNASSLRLPEARAWLGLPPIVAK</sequence>
<protein>
    <submittedName>
        <fullName evidence="2">Uncharacterized protein</fullName>
    </submittedName>
</protein>
<dbReference type="EMBL" id="CAJNNV010003441">
    <property type="protein sequence ID" value="CAE8589017.1"/>
    <property type="molecule type" value="Genomic_DNA"/>
</dbReference>
<keyword evidence="3" id="KW-1185">Reference proteome</keyword>
<evidence type="ECO:0000313" key="3">
    <source>
        <dbReference type="Proteomes" id="UP000654075"/>
    </source>
</evidence>
<dbReference type="Proteomes" id="UP000654075">
    <property type="component" value="Unassembled WGS sequence"/>
</dbReference>
<accession>A0A813DRP2</accession>
<evidence type="ECO:0000313" key="2">
    <source>
        <dbReference type="EMBL" id="CAE8589017.1"/>
    </source>
</evidence>